<dbReference type="CDD" id="cd16841">
    <property type="entry name" value="RraA_family"/>
    <property type="match status" value="1"/>
</dbReference>
<comment type="similarity">
    <text evidence="3">Belongs to the class II aldolase/RraA-like family.</text>
</comment>
<dbReference type="EMBL" id="VBAK01000010">
    <property type="protein sequence ID" value="TMI94092.1"/>
    <property type="molecule type" value="Genomic_DNA"/>
</dbReference>
<evidence type="ECO:0000313" key="15">
    <source>
        <dbReference type="Proteomes" id="UP000318509"/>
    </source>
</evidence>
<comment type="subunit">
    <text evidence="4">Homotrimer.</text>
</comment>
<dbReference type="InterPro" id="IPR005493">
    <property type="entry name" value="RraA/RraA-like"/>
</dbReference>
<evidence type="ECO:0000256" key="13">
    <source>
        <dbReference type="PIRSR" id="PIRSR605493-1"/>
    </source>
</evidence>
<feature type="binding site" evidence="13">
    <location>
        <position position="111"/>
    </location>
    <ligand>
        <name>Mg(2+)</name>
        <dbReference type="ChEBI" id="CHEBI:18420"/>
    </ligand>
</feature>
<accession>A0A537KEU9</accession>
<evidence type="ECO:0000313" key="14">
    <source>
        <dbReference type="EMBL" id="TMI94092.1"/>
    </source>
</evidence>
<evidence type="ECO:0000256" key="11">
    <source>
        <dbReference type="ARBA" id="ARBA00032305"/>
    </source>
</evidence>
<comment type="caution">
    <text evidence="14">The sequence shown here is derived from an EMBL/GenBank/DDBJ whole genome shotgun (WGS) entry which is preliminary data.</text>
</comment>
<evidence type="ECO:0000256" key="2">
    <source>
        <dbReference type="ARBA" id="ARBA00001968"/>
    </source>
</evidence>
<dbReference type="InterPro" id="IPR036704">
    <property type="entry name" value="RraA/RraA-like_sf"/>
</dbReference>
<dbReference type="PANTHER" id="PTHR33254:SF4">
    <property type="entry name" value="4-HYDROXY-4-METHYL-2-OXOGLUTARATE ALDOLASE 3-RELATED"/>
    <property type="match status" value="1"/>
</dbReference>
<dbReference type="GO" id="GO:0008948">
    <property type="term" value="F:oxaloacetate decarboxylase activity"/>
    <property type="evidence" value="ECO:0007669"/>
    <property type="project" value="UniProtKB-EC"/>
</dbReference>
<evidence type="ECO:0000256" key="10">
    <source>
        <dbReference type="ARBA" id="ARBA00030169"/>
    </source>
</evidence>
<evidence type="ECO:0000256" key="8">
    <source>
        <dbReference type="ARBA" id="ARBA00025046"/>
    </source>
</evidence>
<dbReference type="AlphaFoldDB" id="A0A537KEU9"/>
<comment type="cofactor">
    <cofactor evidence="2">
        <name>a divalent metal cation</name>
        <dbReference type="ChEBI" id="CHEBI:60240"/>
    </cofactor>
</comment>
<dbReference type="SUPFAM" id="SSF89562">
    <property type="entry name" value="RraA-like"/>
    <property type="match status" value="1"/>
</dbReference>
<evidence type="ECO:0000256" key="5">
    <source>
        <dbReference type="ARBA" id="ARBA00012213"/>
    </source>
</evidence>
<comment type="cofactor">
    <cofactor evidence="13">
        <name>Mg(2+)</name>
        <dbReference type="ChEBI" id="CHEBI:18420"/>
    </cofactor>
</comment>
<evidence type="ECO:0000256" key="6">
    <source>
        <dbReference type="ARBA" id="ARBA00012947"/>
    </source>
</evidence>
<evidence type="ECO:0000256" key="7">
    <source>
        <dbReference type="ARBA" id="ARBA00016549"/>
    </source>
</evidence>
<dbReference type="GO" id="GO:0046872">
    <property type="term" value="F:metal ion binding"/>
    <property type="evidence" value="ECO:0007669"/>
    <property type="project" value="UniProtKB-KW"/>
</dbReference>
<evidence type="ECO:0000256" key="9">
    <source>
        <dbReference type="ARBA" id="ARBA00029596"/>
    </source>
</evidence>
<evidence type="ECO:0000256" key="12">
    <source>
        <dbReference type="ARBA" id="ARBA00047973"/>
    </source>
</evidence>
<keyword evidence="13" id="KW-0460">Magnesium</keyword>
<feature type="binding site" evidence="13">
    <location>
        <begin position="88"/>
        <end position="91"/>
    </location>
    <ligand>
        <name>substrate</name>
    </ligand>
</feature>
<dbReference type="EC" id="4.1.1.112" evidence="6"/>
<proteinExistence type="inferred from homology"/>
<dbReference type="GO" id="GO:0047443">
    <property type="term" value="F:4-hydroxy-4-methyl-2-oxoglutarate aldolase activity"/>
    <property type="evidence" value="ECO:0007669"/>
    <property type="project" value="UniProtKB-EC"/>
</dbReference>
<dbReference type="Proteomes" id="UP000318509">
    <property type="component" value="Unassembled WGS sequence"/>
</dbReference>
<comment type="catalytic activity">
    <reaction evidence="1">
        <text>4-hydroxy-4-methyl-2-oxoglutarate = 2 pyruvate</text>
        <dbReference type="Rhea" id="RHEA:22748"/>
        <dbReference type="ChEBI" id="CHEBI:15361"/>
        <dbReference type="ChEBI" id="CHEBI:58276"/>
        <dbReference type="EC" id="4.1.3.17"/>
    </reaction>
</comment>
<evidence type="ECO:0000256" key="4">
    <source>
        <dbReference type="ARBA" id="ARBA00011233"/>
    </source>
</evidence>
<organism evidence="14 15">
    <name type="scientific">Candidatus Segetimicrobium genomatis</name>
    <dbReference type="NCBI Taxonomy" id="2569760"/>
    <lineage>
        <taxon>Bacteria</taxon>
        <taxon>Bacillati</taxon>
        <taxon>Candidatus Sysuimicrobiota</taxon>
        <taxon>Candidatus Sysuimicrobiia</taxon>
        <taxon>Candidatus Sysuimicrobiales</taxon>
        <taxon>Candidatus Segetimicrobiaceae</taxon>
        <taxon>Candidatus Segetimicrobium</taxon>
    </lineage>
</organism>
<dbReference type="Gene3D" id="3.50.30.40">
    <property type="entry name" value="Ribonuclease E inhibitor RraA/RraA-like"/>
    <property type="match status" value="1"/>
</dbReference>
<reference evidence="14 15" key="1">
    <citation type="journal article" date="2019" name="Nat. Microbiol.">
        <title>Mediterranean grassland soil C-N compound turnover is dependent on rainfall and depth, and is mediated by genomically divergent microorganisms.</title>
        <authorList>
            <person name="Diamond S."/>
            <person name="Andeer P.F."/>
            <person name="Li Z."/>
            <person name="Crits-Christoph A."/>
            <person name="Burstein D."/>
            <person name="Anantharaman K."/>
            <person name="Lane K.R."/>
            <person name="Thomas B.C."/>
            <person name="Pan C."/>
            <person name="Northen T.R."/>
            <person name="Banfield J.F."/>
        </authorList>
    </citation>
    <scope>NUCLEOTIDE SEQUENCE [LARGE SCALE GENOMIC DNA]</scope>
    <source>
        <strain evidence="14">NP_3</strain>
    </source>
</reference>
<dbReference type="Pfam" id="PF03737">
    <property type="entry name" value="RraA-like"/>
    <property type="match status" value="1"/>
</dbReference>
<name>A0A537KEU9_9BACT</name>
<keyword evidence="13" id="KW-0479">Metal-binding</keyword>
<sequence>MDATELSALFQGLTTPHVADACVRTGVDVRCAPSELRALGASDWVVGRVRPARHYGSVDIFLEALEHASPGEALVIDNAGRRDEACIGDLIALETKLAGLAGMIIWGLHRDTQELLEIGLPIFSLGGCPTGPLRLDPREAGALVSARVGSWTVGTDDVALGDANGVVFLPVARTEEIATMARSIRDTEGAQAAKMRRGTSLRRQLQFSEFLARRASNPAVTLREHLRRIGGAIEE</sequence>
<comment type="catalytic activity">
    <reaction evidence="12">
        <text>oxaloacetate + H(+) = pyruvate + CO2</text>
        <dbReference type="Rhea" id="RHEA:15641"/>
        <dbReference type="ChEBI" id="CHEBI:15361"/>
        <dbReference type="ChEBI" id="CHEBI:15378"/>
        <dbReference type="ChEBI" id="CHEBI:16452"/>
        <dbReference type="ChEBI" id="CHEBI:16526"/>
        <dbReference type="EC" id="4.1.1.112"/>
    </reaction>
</comment>
<feature type="binding site" evidence="13">
    <location>
        <position position="110"/>
    </location>
    <ligand>
        <name>substrate</name>
    </ligand>
</feature>
<protein>
    <recommendedName>
        <fullName evidence="7">Putative 4-hydroxy-4-methyl-2-oxoglutarate aldolase</fullName>
        <ecNumber evidence="6">4.1.1.112</ecNumber>
        <ecNumber evidence="5">4.1.3.17</ecNumber>
    </recommendedName>
    <alternativeName>
        <fullName evidence="11">Oxaloacetate decarboxylase</fullName>
    </alternativeName>
    <alternativeName>
        <fullName evidence="9">Regulator of ribonuclease activity homolog</fullName>
    </alternativeName>
    <alternativeName>
        <fullName evidence="10">RraA-like protein</fullName>
    </alternativeName>
</protein>
<evidence type="ECO:0000256" key="3">
    <source>
        <dbReference type="ARBA" id="ARBA00008621"/>
    </source>
</evidence>
<evidence type="ECO:0000256" key="1">
    <source>
        <dbReference type="ARBA" id="ARBA00001342"/>
    </source>
</evidence>
<gene>
    <name evidence="14" type="ORF">E6H00_00280</name>
</gene>
<dbReference type="EC" id="4.1.3.17" evidence="5"/>
<comment type="function">
    <text evidence="8">Catalyzes the aldol cleavage of 4-hydroxy-4-methyl-2-oxoglutarate (HMG) into 2 molecules of pyruvate. Also contains a secondary oxaloacetate (OAA) decarboxylase activity due to the common pyruvate enolate transition state formed following C-C bond cleavage in the retro-aldol and decarboxylation reactions.</text>
</comment>
<dbReference type="PANTHER" id="PTHR33254">
    <property type="entry name" value="4-HYDROXY-4-METHYL-2-OXOGLUTARATE ALDOLASE 3-RELATED"/>
    <property type="match status" value="1"/>
</dbReference>